<dbReference type="AlphaFoldDB" id="A0A8K0DC76"/>
<evidence type="ECO:0000313" key="2">
    <source>
        <dbReference type="Proteomes" id="UP000801492"/>
    </source>
</evidence>
<accession>A0A8K0DC76</accession>
<dbReference type="Proteomes" id="UP000801492">
    <property type="component" value="Unassembled WGS sequence"/>
</dbReference>
<name>A0A8K0DC76_IGNLU</name>
<sequence length="103" mass="11860">MMKLNDNAHARYPTTSRINENIQRVQKLILSDRYTTRMNADQLRIIKGEVQLILKKRFAVKVVPTVLTMIVTDEQKLYPVACCNDWIIIDNDLLGKGVLFGLN</sequence>
<organism evidence="1 2">
    <name type="scientific">Ignelater luminosus</name>
    <name type="common">Cucubano</name>
    <name type="synonym">Pyrophorus luminosus</name>
    <dbReference type="NCBI Taxonomy" id="2038154"/>
    <lineage>
        <taxon>Eukaryota</taxon>
        <taxon>Metazoa</taxon>
        <taxon>Ecdysozoa</taxon>
        <taxon>Arthropoda</taxon>
        <taxon>Hexapoda</taxon>
        <taxon>Insecta</taxon>
        <taxon>Pterygota</taxon>
        <taxon>Neoptera</taxon>
        <taxon>Endopterygota</taxon>
        <taxon>Coleoptera</taxon>
        <taxon>Polyphaga</taxon>
        <taxon>Elateriformia</taxon>
        <taxon>Elateroidea</taxon>
        <taxon>Elateridae</taxon>
        <taxon>Agrypninae</taxon>
        <taxon>Pyrophorini</taxon>
        <taxon>Ignelater</taxon>
    </lineage>
</organism>
<keyword evidence="2" id="KW-1185">Reference proteome</keyword>
<comment type="caution">
    <text evidence="1">The sequence shown here is derived from an EMBL/GenBank/DDBJ whole genome shotgun (WGS) entry which is preliminary data.</text>
</comment>
<reference evidence="1" key="1">
    <citation type="submission" date="2019-08" db="EMBL/GenBank/DDBJ databases">
        <title>The genome of the North American firefly Photinus pyralis.</title>
        <authorList>
            <consortium name="Photinus pyralis genome working group"/>
            <person name="Fallon T.R."/>
            <person name="Sander Lower S.E."/>
            <person name="Weng J.-K."/>
        </authorList>
    </citation>
    <scope>NUCLEOTIDE SEQUENCE</scope>
    <source>
        <strain evidence="1">TRF0915ILg1</strain>
        <tissue evidence="1">Whole body</tissue>
    </source>
</reference>
<evidence type="ECO:0000313" key="1">
    <source>
        <dbReference type="EMBL" id="KAF2900558.1"/>
    </source>
</evidence>
<dbReference type="EMBL" id="VTPC01002113">
    <property type="protein sequence ID" value="KAF2900558.1"/>
    <property type="molecule type" value="Genomic_DNA"/>
</dbReference>
<protein>
    <submittedName>
        <fullName evidence="1">Uncharacterized protein</fullName>
    </submittedName>
</protein>
<proteinExistence type="predicted"/>
<gene>
    <name evidence="1" type="ORF">ILUMI_05629</name>
</gene>